<keyword evidence="2" id="KW-1185">Reference proteome</keyword>
<evidence type="ECO:0000313" key="2">
    <source>
        <dbReference type="Proteomes" id="UP001160142"/>
    </source>
</evidence>
<organism evidence="1 2">
    <name type="scientific">Antiquaquibacter oligotrophicus</name>
    <dbReference type="NCBI Taxonomy" id="2880260"/>
    <lineage>
        <taxon>Bacteria</taxon>
        <taxon>Bacillati</taxon>
        <taxon>Actinomycetota</taxon>
        <taxon>Actinomycetes</taxon>
        <taxon>Micrococcales</taxon>
        <taxon>Microbacteriaceae</taxon>
        <taxon>Antiquaquibacter</taxon>
    </lineage>
</organism>
<dbReference type="RefSeq" id="WP_322134296.1">
    <property type="nucleotide sequence ID" value="NZ_CP085036.1"/>
</dbReference>
<sequence>MRVLAPITLAAALTFTLTGCFGNPVENLVEGAIEQQTGVDVDVNSDGSGASLPADWPSDVPTPAGTVVASFGVDGTYSATIEMADAAAAQAGLDALLAAGYESQSQADLGGMKMNVLTNGTWGVTYSWGEDGDGNTVLNMAVTPAPQ</sequence>
<comment type="caution">
    <text evidence="1">The sequence shown here is derived from an EMBL/GenBank/DDBJ whole genome shotgun (WGS) entry which is preliminary data.</text>
</comment>
<reference evidence="1 2" key="1">
    <citation type="submission" date="2023-04" db="EMBL/GenBank/DDBJ databases">
        <title>Genome Encyclopedia of Bacteria and Archaea VI: Functional Genomics of Type Strains.</title>
        <authorList>
            <person name="Whitman W."/>
        </authorList>
    </citation>
    <scope>NUCLEOTIDE SEQUENCE [LARGE SCALE GENOMIC DNA]</scope>
    <source>
        <strain evidence="1 2">SG_E_30_P1</strain>
    </source>
</reference>
<proteinExistence type="predicted"/>
<protein>
    <recommendedName>
        <fullName evidence="3">Lipoprotein</fullName>
    </recommendedName>
</protein>
<evidence type="ECO:0008006" key="3">
    <source>
        <dbReference type="Google" id="ProtNLM"/>
    </source>
</evidence>
<dbReference type="EMBL" id="JARXVQ010000001">
    <property type="protein sequence ID" value="MDH6182003.1"/>
    <property type="molecule type" value="Genomic_DNA"/>
</dbReference>
<gene>
    <name evidence="1" type="ORF">M2152_002185</name>
</gene>
<name>A0ABT6KR94_9MICO</name>
<dbReference type="Proteomes" id="UP001160142">
    <property type="component" value="Unassembled WGS sequence"/>
</dbReference>
<accession>A0ABT6KR94</accession>
<evidence type="ECO:0000313" key="1">
    <source>
        <dbReference type="EMBL" id="MDH6182003.1"/>
    </source>
</evidence>
<dbReference type="PROSITE" id="PS51257">
    <property type="entry name" value="PROKAR_LIPOPROTEIN"/>
    <property type="match status" value="1"/>
</dbReference>